<evidence type="ECO:0000313" key="3">
    <source>
        <dbReference type="Proteomes" id="UP000463470"/>
    </source>
</evidence>
<dbReference type="OrthoDB" id="5763267at2"/>
<name>A0A845L043_9FIRM</name>
<keyword evidence="3" id="KW-1185">Reference proteome</keyword>
<dbReference type="Proteomes" id="UP000463470">
    <property type="component" value="Unassembled WGS sequence"/>
</dbReference>
<protein>
    <recommendedName>
        <fullName evidence="4">DUF4149 domain-containing protein</fullName>
    </recommendedName>
</protein>
<keyword evidence="1" id="KW-0812">Transmembrane</keyword>
<feature type="transmembrane region" description="Helical" evidence="1">
    <location>
        <begin position="38"/>
        <end position="58"/>
    </location>
</feature>
<dbReference type="AlphaFoldDB" id="A0A845L043"/>
<evidence type="ECO:0000256" key="1">
    <source>
        <dbReference type="SAM" id="Phobius"/>
    </source>
</evidence>
<feature type="transmembrane region" description="Helical" evidence="1">
    <location>
        <begin position="167"/>
        <end position="187"/>
    </location>
</feature>
<reference evidence="2 3" key="1">
    <citation type="submission" date="2020-01" db="EMBL/GenBank/DDBJ databases">
        <title>Whole-genome sequence of Heliobacterium undosum DSM 13378.</title>
        <authorList>
            <person name="Kyndt J.A."/>
            <person name="Meyer T.E."/>
        </authorList>
    </citation>
    <scope>NUCLEOTIDE SEQUENCE [LARGE SCALE GENOMIC DNA]</scope>
    <source>
        <strain evidence="2 3">DSM 13378</strain>
    </source>
</reference>
<sequence length="190" mass="21661">MITGLIWRVTWSGAGLLVFWWLGYVLGDQLHRNGWLHALYWAGIAGTLMVLLALGYSIKKRYKAFPGRMVFWLQAHVVLTVLGNLLICIHVGGRTHALVPWMTFIVFLIVMISGQIGYFLHFYIKQKLAATKRALLEQGNSREEAEEELAWVIAGENLLSGWRRVHFPLNITLALALTLHIVSAVYYRGW</sequence>
<dbReference type="RefSeq" id="WP_161257899.1">
    <property type="nucleotide sequence ID" value="NZ_WXEY01000007.1"/>
</dbReference>
<evidence type="ECO:0000313" key="2">
    <source>
        <dbReference type="EMBL" id="MZP29787.1"/>
    </source>
</evidence>
<proteinExistence type="predicted"/>
<evidence type="ECO:0008006" key="4">
    <source>
        <dbReference type="Google" id="ProtNLM"/>
    </source>
</evidence>
<comment type="caution">
    <text evidence="2">The sequence shown here is derived from an EMBL/GenBank/DDBJ whole genome shotgun (WGS) entry which is preliminary data.</text>
</comment>
<dbReference type="EMBL" id="WXEY01000007">
    <property type="protein sequence ID" value="MZP29787.1"/>
    <property type="molecule type" value="Genomic_DNA"/>
</dbReference>
<feature type="transmembrane region" description="Helical" evidence="1">
    <location>
        <begin position="5"/>
        <end position="26"/>
    </location>
</feature>
<gene>
    <name evidence="2" type="ORF">GTO91_08720</name>
</gene>
<keyword evidence="1" id="KW-0472">Membrane</keyword>
<feature type="transmembrane region" description="Helical" evidence="1">
    <location>
        <begin position="70"/>
        <end position="92"/>
    </location>
</feature>
<organism evidence="2 3">
    <name type="scientific">Heliomicrobium undosum</name>
    <dbReference type="NCBI Taxonomy" id="121734"/>
    <lineage>
        <taxon>Bacteria</taxon>
        <taxon>Bacillati</taxon>
        <taxon>Bacillota</taxon>
        <taxon>Clostridia</taxon>
        <taxon>Eubacteriales</taxon>
        <taxon>Heliobacteriaceae</taxon>
        <taxon>Heliomicrobium</taxon>
    </lineage>
</organism>
<feature type="transmembrane region" description="Helical" evidence="1">
    <location>
        <begin position="98"/>
        <end position="124"/>
    </location>
</feature>
<keyword evidence="1" id="KW-1133">Transmembrane helix</keyword>
<accession>A0A845L043</accession>